<dbReference type="Pfam" id="PF25106">
    <property type="entry name" value="VWA_4"/>
    <property type="match status" value="1"/>
</dbReference>
<evidence type="ECO:0000256" key="3">
    <source>
        <dbReference type="ARBA" id="ARBA00022729"/>
    </source>
</evidence>
<dbReference type="PROSITE" id="PS51257">
    <property type="entry name" value="PROKAR_LIPOPROTEIN"/>
    <property type="match status" value="1"/>
</dbReference>
<protein>
    <submittedName>
        <fullName evidence="7">von Willebrand factor type A domain protein</fullName>
    </submittedName>
</protein>
<dbReference type="GO" id="GO:0004674">
    <property type="term" value="F:protein serine/threonine kinase activity"/>
    <property type="evidence" value="ECO:0007669"/>
    <property type="project" value="TreeGrafter"/>
</dbReference>
<accession>E9SCC7</accession>
<comment type="subcellular location">
    <subcellularLocation>
        <location evidence="1">Secreted</location>
    </subcellularLocation>
</comment>
<dbReference type="PANTHER" id="PTHR47763:SF1">
    <property type="entry name" value="DUF659 DOMAIN-CONTAINING PROTEIN"/>
    <property type="match status" value="1"/>
</dbReference>
<keyword evidence="2" id="KW-0964">Secreted</keyword>
<evidence type="ECO:0000256" key="4">
    <source>
        <dbReference type="SAM" id="MobiDB-lite"/>
    </source>
</evidence>
<dbReference type="OrthoDB" id="9805121at2"/>
<evidence type="ECO:0000256" key="2">
    <source>
        <dbReference type="ARBA" id="ARBA00022525"/>
    </source>
</evidence>
<evidence type="ECO:0000313" key="8">
    <source>
        <dbReference type="Proteomes" id="UP000004259"/>
    </source>
</evidence>
<feature type="region of interest" description="Disordered" evidence="4">
    <location>
        <begin position="241"/>
        <end position="264"/>
    </location>
</feature>
<feature type="domain" description="VWFA" evidence="6">
    <location>
        <begin position="282"/>
        <end position="462"/>
    </location>
</feature>
<sequence>MKKTNFRKNIILMLTMAIVAGSFASCGNNGLSNAIPDDNAADHAEVNKADAVSPETPAADAEAKAGASAETAGEAEVNMFSDDITFDMAERSADGETAKGDVADYAAAEAAMGITEIGGTADTGDGEADVSDIAEPELPEDDSMPFVLTAGEWNDNENWGFFTNLVKNGTVEFPAYGVDPRNRIEVTITGDDGVLPNEKVELLSGKGDIIWSAKTDKNGKAYLFYSGDDKPENVRYGEQTSQVTVSDGGENAAEGQGHSDDEATKSVEFKAESKAVKYDKTEVMFILDTTGSMGDEISYLQKDFSSIAEEFGNENVTFSVNFYRDEGDDYVTRCNPFTSDIKELRGLLNAEYADGGGDTPEAVAEILDETMTGNSWSEDSNKIAFLIFDAPPHEDKEEMILGAVKSAAEKGIHLVPVVASNSDRATELFGRAVAICTNSNYVFLTDDSGVGGSHLEPIIGDYDVELLHDIIVRNINEIMG</sequence>
<dbReference type="Gene3D" id="3.40.50.410">
    <property type="entry name" value="von Willebrand factor, type A domain"/>
    <property type="match status" value="1"/>
</dbReference>
<dbReference type="InterPro" id="IPR002035">
    <property type="entry name" value="VWF_A"/>
</dbReference>
<feature type="signal peptide" evidence="5">
    <location>
        <begin position="1"/>
        <end position="24"/>
    </location>
</feature>
<evidence type="ECO:0000256" key="1">
    <source>
        <dbReference type="ARBA" id="ARBA00004613"/>
    </source>
</evidence>
<feature type="chain" id="PRO_5039262519" evidence="5">
    <location>
        <begin position="25"/>
        <end position="480"/>
    </location>
</feature>
<dbReference type="InterPro" id="IPR036465">
    <property type="entry name" value="vWFA_dom_sf"/>
</dbReference>
<dbReference type="PROSITE" id="PS50234">
    <property type="entry name" value="VWFA"/>
    <property type="match status" value="1"/>
</dbReference>
<dbReference type="InterPro" id="IPR056861">
    <property type="entry name" value="HMCN1-like_VWA"/>
</dbReference>
<reference evidence="7 8" key="1">
    <citation type="submission" date="2011-02" db="EMBL/GenBank/DDBJ databases">
        <authorList>
            <person name="Nelson K.E."/>
            <person name="Sutton G."/>
            <person name="Torralba M."/>
            <person name="Durkin S."/>
            <person name="Harkins D."/>
            <person name="Montgomery R."/>
            <person name="Ziemer C."/>
            <person name="Klaassens E."/>
            <person name="Ocuiv P."/>
            <person name="Morrison M."/>
        </authorList>
    </citation>
    <scope>NUCLEOTIDE SEQUENCE [LARGE SCALE GENOMIC DNA]</scope>
    <source>
        <strain evidence="7 8">8</strain>
    </source>
</reference>
<dbReference type="GO" id="GO:0005737">
    <property type="term" value="C:cytoplasm"/>
    <property type="evidence" value="ECO:0007669"/>
    <property type="project" value="TreeGrafter"/>
</dbReference>
<dbReference type="RefSeq" id="WP_002849788.1">
    <property type="nucleotide sequence ID" value="NZ_ADKM02000080.1"/>
</dbReference>
<dbReference type="PANTHER" id="PTHR47763">
    <property type="entry name" value="ALPHA-PROTEIN KINASE VWKA"/>
    <property type="match status" value="1"/>
</dbReference>
<evidence type="ECO:0000313" key="7">
    <source>
        <dbReference type="EMBL" id="EGC03063.1"/>
    </source>
</evidence>
<dbReference type="Proteomes" id="UP000004259">
    <property type="component" value="Unassembled WGS sequence"/>
</dbReference>
<evidence type="ECO:0000256" key="5">
    <source>
        <dbReference type="SAM" id="SignalP"/>
    </source>
</evidence>
<name>E9SCC7_RUMAL</name>
<gene>
    <name evidence="7" type="ORF">CUS_5840</name>
</gene>
<dbReference type="eggNOG" id="COG2304">
    <property type="taxonomic scope" value="Bacteria"/>
</dbReference>
<keyword evidence="8" id="KW-1185">Reference proteome</keyword>
<evidence type="ECO:0000259" key="6">
    <source>
        <dbReference type="PROSITE" id="PS50234"/>
    </source>
</evidence>
<keyword evidence="3 5" id="KW-0732">Signal</keyword>
<dbReference type="STRING" id="246199.CUS_5840"/>
<dbReference type="EMBL" id="ADKM02000080">
    <property type="protein sequence ID" value="EGC03063.1"/>
    <property type="molecule type" value="Genomic_DNA"/>
</dbReference>
<dbReference type="SUPFAM" id="SSF53300">
    <property type="entry name" value="vWA-like"/>
    <property type="match status" value="1"/>
</dbReference>
<proteinExistence type="predicted"/>
<comment type="caution">
    <text evidence="7">The sequence shown here is derived from an EMBL/GenBank/DDBJ whole genome shotgun (WGS) entry which is preliminary data.</text>
</comment>
<dbReference type="AlphaFoldDB" id="E9SCC7"/>
<dbReference type="InterPro" id="IPR052969">
    <property type="entry name" value="Thr-specific_kinase-like"/>
</dbReference>
<organism evidence="7 8">
    <name type="scientific">Ruminococcus albus 8</name>
    <dbReference type="NCBI Taxonomy" id="246199"/>
    <lineage>
        <taxon>Bacteria</taxon>
        <taxon>Bacillati</taxon>
        <taxon>Bacillota</taxon>
        <taxon>Clostridia</taxon>
        <taxon>Eubacteriales</taxon>
        <taxon>Oscillospiraceae</taxon>
        <taxon>Ruminococcus</taxon>
    </lineage>
</organism>